<feature type="transmembrane region" description="Helical" evidence="1">
    <location>
        <begin position="174"/>
        <end position="198"/>
    </location>
</feature>
<dbReference type="KEGG" id="dps:DP1626"/>
<dbReference type="Proteomes" id="UP000000602">
    <property type="component" value="Chromosome"/>
</dbReference>
<keyword evidence="1" id="KW-0812">Transmembrane</keyword>
<feature type="transmembrane region" description="Helical" evidence="1">
    <location>
        <begin position="73"/>
        <end position="96"/>
    </location>
</feature>
<accession>Q6AMS0</accession>
<evidence type="ECO:0000313" key="2">
    <source>
        <dbReference type="EMBL" id="CAG36355.1"/>
    </source>
</evidence>
<evidence type="ECO:0000313" key="3">
    <source>
        <dbReference type="Proteomes" id="UP000000602"/>
    </source>
</evidence>
<proteinExistence type="predicted"/>
<keyword evidence="3" id="KW-1185">Reference proteome</keyword>
<dbReference type="STRING" id="177439.DP1626"/>
<dbReference type="AlphaFoldDB" id="Q6AMS0"/>
<protein>
    <submittedName>
        <fullName evidence="2">Uncharacterized protein</fullName>
    </submittedName>
</protein>
<organism evidence="2 3">
    <name type="scientific">Desulfotalea psychrophila (strain LSv54 / DSM 12343)</name>
    <dbReference type="NCBI Taxonomy" id="177439"/>
    <lineage>
        <taxon>Bacteria</taxon>
        <taxon>Pseudomonadati</taxon>
        <taxon>Thermodesulfobacteriota</taxon>
        <taxon>Desulfobulbia</taxon>
        <taxon>Desulfobulbales</taxon>
        <taxon>Desulfocapsaceae</taxon>
        <taxon>Desulfotalea</taxon>
    </lineage>
</organism>
<name>Q6AMS0_DESPS</name>
<dbReference type="EMBL" id="CR522870">
    <property type="protein sequence ID" value="CAG36355.1"/>
    <property type="molecule type" value="Genomic_DNA"/>
</dbReference>
<keyword evidence="1" id="KW-1133">Transmembrane helix</keyword>
<sequence length="304" mass="34398">MLRTAKKWPCMHFFYEKITYIFDPLYHLWEHEKIHRKIAATLMLFFIASIIAIECNRQGWLPEGIATILPLNHFYAVQAAFTVVLILEVISLIFSIPRSFSRSVGTQFEIFSLILMRNAFKELSYFPEPISYAGNEEAILRILSNGFGALLIFSLLGLYYIIQKRSCAEQITSTDLYAFVAIKKGVALLLLTFFIIMGLRSMLNTLMGISHGDFFHDFYTLLILADILLVLSSQCFQPSFYAIFRNSGYALATLIIRIALAAPPFYNVLLGLAAASFAILLTLASNNLFHKQAMKHTPPIHSSA</sequence>
<evidence type="ECO:0000256" key="1">
    <source>
        <dbReference type="SAM" id="Phobius"/>
    </source>
</evidence>
<keyword evidence="1" id="KW-0472">Membrane</keyword>
<feature type="transmembrane region" description="Helical" evidence="1">
    <location>
        <begin position="218"/>
        <end position="236"/>
    </location>
</feature>
<dbReference type="HOGENOM" id="CLU_064255_0_0_7"/>
<dbReference type="eggNOG" id="ENOG502ZBRA">
    <property type="taxonomic scope" value="Bacteria"/>
</dbReference>
<gene>
    <name evidence="2" type="ordered locus">DP1626</name>
</gene>
<feature type="transmembrane region" description="Helical" evidence="1">
    <location>
        <begin position="34"/>
        <end position="53"/>
    </location>
</feature>
<reference evidence="3" key="1">
    <citation type="journal article" date="2004" name="Environ. Microbiol.">
        <title>The genome of Desulfotalea psychrophila, a sulfate-reducing bacterium from permanently cold Arctic sediments.</title>
        <authorList>
            <person name="Rabus R."/>
            <person name="Ruepp A."/>
            <person name="Frickey T."/>
            <person name="Rattei T."/>
            <person name="Fartmann B."/>
            <person name="Stark M."/>
            <person name="Bauer M."/>
            <person name="Zibat A."/>
            <person name="Lombardot T."/>
            <person name="Becker I."/>
            <person name="Amann J."/>
            <person name="Gellner K."/>
            <person name="Teeling H."/>
            <person name="Leuschner W.D."/>
            <person name="Gloeckner F.-O."/>
            <person name="Lupas A.N."/>
            <person name="Amann R."/>
            <person name="Klenk H.-P."/>
        </authorList>
    </citation>
    <scope>NUCLEOTIDE SEQUENCE [LARGE SCALE GENOMIC DNA]</scope>
    <source>
        <strain evidence="3">DSM 12343 / LSv54</strain>
    </source>
</reference>
<feature type="transmembrane region" description="Helical" evidence="1">
    <location>
        <begin position="272"/>
        <end position="289"/>
    </location>
</feature>
<feature type="transmembrane region" description="Helical" evidence="1">
    <location>
        <begin position="138"/>
        <end position="162"/>
    </location>
</feature>